<evidence type="ECO:0000313" key="2">
    <source>
        <dbReference type="Proteomes" id="UP001417504"/>
    </source>
</evidence>
<dbReference type="Proteomes" id="UP001417504">
    <property type="component" value="Unassembled WGS sequence"/>
</dbReference>
<proteinExistence type="predicted"/>
<name>A0AAP0HGJ5_9MAGN</name>
<accession>A0AAP0HGJ5</accession>
<organism evidence="1 2">
    <name type="scientific">Stephania japonica</name>
    <dbReference type="NCBI Taxonomy" id="461633"/>
    <lineage>
        <taxon>Eukaryota</taxon>
        <taxon>Viridiplantae</taxon>
        <taxon>Streptophyta</taxon>
        <taxon>Embryophyta</taxon>
        <taxon>Tracheophyta</taxon>
        <taxon>Spermatophyta</taxon>
        <taxon>Magnoliopsida</taxon>
        <taxon>Ranunculales</taxon>
        <taxon>Menispermaceae</taxon>
        <taxon>Menispermoideae</taxon>
        <taxon>Cissampelideae</taxon>
        <taxon>Stephania</taxon>
    </lineage>
</organism>
<gene>
    <name evidence="1" type="ORF">Sjap_026555</name>
</gene>
<sequence length="90" mass="10274">MCRCVAGVTPATEQIHILTLLKSDSLEVLCGRVRIMILVRVGARAICRSTVDSEIHSLTCTFVLYIYCFHFGFGNERYFDTLYILMFCDI</sequence>
<protein>
    <submittedName>
        <fullName evidence="1">Uncharacterized protein</fullName>
    </submittedName>
</protein>
<reference evidence="1 2" key="1">
    <citation type="submission" date="2024-01" db="EMBL/GenBank/DDBJ databases">
        <title>Genome assemblies of Stephania.</title>
        <authorList>
            <person name="Yang L."/>
        </authorList>
    </citation>
    <scope>NUCLEOTIDE SEQUENCE [LARGE SCALE GENOMIC DNA]</scope>
    <source>
        <strain evidence="1">QJT</strain>
        <tissue evidence="1">Leaf</tissue>
    </source>
</reference>
<dbReference type="AlphaFoldDB" id="A0AAP0HGJ5"/>
<comment type="caution">
    <text evidence="1">The sequence shown here is derived from an EMBL/GenBank/DDBJ whole genome shotgun (WGS) entry which is preliminary data.</text>
</comment>
<keyword evidence="2" id="KW-1185">Reference proteome</keyword>
<dbReference type="EMBL" id="JBBNAE010000011">
    <property type="protein sequence ID" value="KAK9086144.1"/>
    <property type="molecule type" value="Genomic_DNA"/>
</dbReference>
<evidence type="ECO:0000313" key="1">
    <source>
        <dbReference type="EMBL" id="KAK9086144.1"/>
    </source>
</evidence>